<dbReference type="STRING" id="365046.Rta_24580"/>
<evidence type="ECO:0000313" key="2">
    <source>
        <dbReference type="EMBL" id="AEG93556.1"/>
    </source>
</evidence>
<feature type="compositionally biased region" description="Low complexity" evidence="1">
    <location>
        <begin position="14"/>
        <end position="33"/>
    </location>
</feature>
<feature type="compositionally biased region" description="Low complexity" evidence="1">
    <location>
        <begin position="55"/>
        <end position="66"/>
    </location>
</feature>
<protein>
    <submittedName>
        <fullName evidence="2">Uncharacterized protein</fullName>
    </submittedName>
</protein>
<name>F5Y1X2_RAMTT</name>
<organism evidence="2 3">
    <name type="scientific">Ramlibacter tataouinensis (strain ATCC BAA-407 / DSM 14655 / LMG 21543 / TTB310)</name>
    <dbReference type="NCBI Taxonomy" id="365046"/>
    <lineage>
        <taxon>Bacteria</taxon>
        <taxon>Pseudomonadati</taxon>
        <taxon>Pseudomonadota</taxon>
        <taxon>Betaproteobacteria</taxon>
        <taxon>Burkholderiales</taxon>
        <taxon>Comamonadaceae</taxon>
        <taxon>Ramlibacter</taxon>
    </lineage>
</organism>
<reference evidence="3" key="1">
    <citation type="submission" date="2006-01" db="EMBL/GenBank/DDBJ databases">
        <title>Genome of the cyst-dividing bacterium Ramlibacter tataouinensis.</title>
        <authorList>
            <person name="Barakat M."/>
            <person name="Ortet P."/>
            <person name="De Luca G."/>
            <person name="Jourlin-Castelli C."/>
            <person name="Ansaldi M."/>
            <person name="Py B."/>
            <person name="Fichant G."/>
            <person name="Coutinho P."/>
            <person name="Voulhoux R."/>
            <person name="Bastien O."/>
            <person name="Roy S."/>
            <person name="Marechal E."/>
            <person name="Henrissat B."/>
            <person name="Quentin Y."/>
            <person name="Noirot P."/>
            <person name="Filloux A."/>
            <person name="Mejean V."/>
            <person name="DuBow M."/>
            <person name="Barras F."/>
            <person name="Heulin T."/>
        </authorList>
    </citation>
    <scope>NUCLEOTIDE SEQUENCE [LARGE SCALE GENOMIC DNA]</scope>
    <source>
        <strain evidence="3">ATCC BAA-407 / DSM 14655 / LMG 21543 / TTB310</strain>
    </source>
</reference>
<gene>
    <name evidence="2" type="ordered locus">Rta_24580</name>
</gene>
<accession>F5Y1X2</accession>
<feature type="compositionally biased region" description="Polar residues" evidence="1">
    <location>
        <begin position="45"/>
        <end position="54"/>
    </location>
</feature>
<feature type="compositionally biased region" description="Polar residues" evidence="1">
    <location>
        <begin position="92"/>
        <end position="109"/>
    </location>
</feature>
<evidence type="ECO:0000313" key="3">
    <source>
        <dbReference type="Proteomes" id="UP000008385"/>
    </source>
</evidence>
<sequence>MAPAITADSRRRAASTGSSTRTSAAAIAKAPSRLPMTEADRPRSCPSTGTTKVCTSQQDDSSQLTSSRRRKPVSRTRSQAVPGLLPAGATTGGSSRAPRTQNQVASGSTAIRKKAQRKPPWSITSPAANGPRKLETAGPIASQENTWRSRVASPAARPTCRCRAIEAAPVAPPVIRALAQSTG</sequence>
<dbReference type="AlphaFoldDB" id="F5Y1X2"/>
<dbReference type="EMBL" id="CP000245">
    <property type="protein sequence ID" value="AEG93556.1"/>
    <property type="molecule type" value="Genomic_DNA"/>
</dbReference>
<dbReference type="KEGG" id="rta:Rta_24580"/>
<keyword evidence="3" id="KW-1185">Reference proteome</keyword>
<dbReference type="HOGENOM" id="CLU_1474048_0_0_4"/>
<feature type="region of interest" description="Disordered" evidence="1">
    <location>
        <begin position="1"/>
        <end position="157"/>
    </location>
</feature>
<reference evidence="2 3" key="2">
    <citation type="journal article" date="2011" name="PLoS ONE">
        <title>The Cyst-Dividing Bacterium Ramlibacter tataouinensis TTB310 Genome Reveals a Well-Stocked Toolbox for Adaptation to a Desert Environment.</title>
        <authorList>
            <person name="De Luca G."/>
            <person name="Barakat M."/>
            <person name="Ortet P."/>
            <person name="Fochesato S."/>
            <person name="Jourlin-Castelli C."/>
            <person name="Ansaldi M."/>
            <person name="Py B."/>
            <person name="Fichant G."/>
            <person name="Coutinho P.M."/>
            <person name="Voulhoux R."/>
            <person name="Bastien O."/>
            <person name="Marechal E."/>
            <person name="Henrissat B."/>
            <person name="Quentin Y."/>
            <person name="Noirot P."/>
            <person name="Filloux A."/>
            <person name="Mejean V."/>
            <person name="Dubow M.S."/>
            <person name="Barras F."/>
            <person name="Barbe V."/>
            <person name="Weissenbach J."/>
            <person name="Mihalcescu I."/>
            <person name="Vermeglio A."/>
            <person name="Achouak W."/>
            <person name="Heulin T."/>
        </authorList>
    </citation>
    <scope>NUCLEOTIDE SEQUENCE [LARGE SCALE GENOMIC DNA]</scope>
    <source>
        <strain evidence="3">ATCC BAA-407 / DSM 14655 / LMG 21543 / TTB310</strain>
    </source>
</reference>
<dbReference type="Proteomes" id="UP000008385">
    <property type="component" value="Chromosome"/>
</dbReference>
<proteinExistence type="predicted"/>
<evidence type="ECO:0000256" key="1">
    <source>
        <dbReference type="SAM" id="MobiDB-lite"/>
    </source>
</evidence>